<evidence type="ECO:0000313" key="2">
    <source>
        <dbReference type="EMBL" id="PXX91532.1"/>
    </source>
</evidence>
<dbReference type="RefSeq" id="WP_114612416.1">
    <property type="nucleotide sequence ID" value="NZ_QFWX01000003.1"/>
</dbReference>
<dbReference type="GO" id="GO:0044010">
    <property type="term" value="P:single-species biofilm formation"/>
    <property type="evidence" value="ECO:0007669"/>
    <property type="project" value="TreeGrafter"/>
</dbReference>
<accession>A0A2V3ZL34</accession>
<name>A0A2V3ZL34_9GAMM</name>
<dbReference type="SUPFAM" id="SSF158452">
    <property type="entry name" value="YqcC-like"/>
    <property type="match status" value="1"/>
</dbReference>
<dbReference type="InterPro" id="IPR023376">
    <property type="entry name" value="YqcC-like_dom"/>
</dbReference>
<reference evidence="2 3" key="2">
    <citation type="submission" date="2018-06" db="EMBL/GenBank/DDBJ databases">
        <title>Marinobactersediminissp. nov, a moderately halophilic bacterium isolated from marine solar saltern.</title>
        <authorList>
            <person name="Zhang Y."/>
        </authorList>
    </citation>
    <scope>NUCLEOTIDE SEQUENCE [LARGE SCALE GENOMIC DNA]</scope>
    <source>
        <strain evidence="2 3">F01</strain>
    </source>
</reference>
<comment type="caution">
    <text evidence="2">The sequence shown here is derived from an EMBL/GenBank/DDBJ whole genome shotgun (WGS) entry which is preliminary data.</text>
</comment>
<feature type="domain" description="YqcC-like" evidence="1">
    <location>
        <begin position="10"/>
        <end position="107"/>
    </location>
</feature>
<organism evidence="2 3">
    <name type="scientific">Marinobacter vulgaris</name>
    <dbReference type="NCBI Taxonomy" id="1928331"/>
    <lineage>
        <taxon>Bacteria</taxon>
        <taxon>Pseudomonadati</taxon>
        <taxon>Pseudomonadota</taxon>
        <taxon>Gammaproteobacteria</taxon>
        <taxon>Pseudomonadales</taxon>
        <taxon>Marinobacteraceae</taxon>
        <taxon>Marinobacter</taxon>
    </lineage>
</organism>
<dbReference type="EMBL" id="QFWX01000003">
    <property type="protein sequence ID" value="PXX91532.1"/>
    <property type="molecule type" value="Genomic_DNA"/>
</dbReference>
<dbReference type="Proteomes" id="UP000253987">
    <property type="component" value="Unassembled WGS sequence"/>
</dbReference>
<keyword evidence="3" id="KW-1185">Reference proteome</keyword>
<dbReference type="PANTHER" id="PTHR39586:SF1">
    <property type="entry name" value="CYTOPLASMIC PROTEIN"/>
    <property type="match status" value="1"/>
</dbReference>
<gene>
    <name evidence="2" type="ORF">DIT71_06465</name>
</gene>
<evidence type="ECO:0000259" key="1">
    <source>
        <dbReference type="Pfam" id="PF04287"/>
    </source>
</evidence>
<evidence type="ECO:0000313" key="3">
    <source>
        <dbReference type="Proteomes" id="UP000253987"/>
    </source>
</evidence>
<proteinExistence type="predicted"/>
<dbReference type="PANTHER" id="PTHR39586">
    <property type="entry name" value="CYTOPLASMIC PROTEIN-RELATED"/>
    <property type="match status" value="1"/>
</dbReference>
<reference evidence="3" key="1">
    <citation type="submission" date="2018-05" db="EMBL/GenBank/DDBJ databases">
        <authorList>
            <person name="Lu D."/>
        </authorList>
    </citation>
    <scope>NUCLEOTIDE SEQUENCE [LARGE SCALE GENOMIC DNA]</scope>
    <source>
        <strain evidence="3">F01</strain>
    </source>
</reference>
<dbReference type="Pfam" id="PF04287">
    <property type="entry name" value="DUF446"/>
    <property type="match status" value="1"/>
</dbReference>
<dbReference type="OrthoDB" id="8794567at2"/>
<dbReference type="AlphaFoldDB" id="A0A2V3ZL34"/>
<sequence>MATQSDHIAQVADRLLQIEIELRQMGAWESDPPPDEALQSAKPFAVDTLEFTQWLQFVFVWRMKVLIENQQPLPEVSGMAPMAEEHFRGRAESGRGLIRELAEMDRLLSGRS</sequence>
<dbReference type="InterPro" id="IPR007384">
    <property type="entry name" value="UCP006257"/>
</dbReference>
<dbReference type="Gene3D" id="1.20.1440.40">
    <property type="entry name" value="YqcC-like"/>
    <property type="match status" value="1"/>
</dbReference>
<protein>
    <submittedName>
        <fullName evidence="2">Pseudouridine synthase</fullName>
    </submittedName>
</protein>
<dbReference type="InterPro" id="IPR036814">
    <property type="entry name" value="YqcC-like_sf"/>
</dbReference>
<dbReference type="PIRSF" id="PIRSF006257">
    <property type="entry name" value="UCP006257"/>
    <property type="match status" value="1"/>
</dbReference>